<sequence>MVIKPYATEISLELIRAIRRVFLLPAWLSSTLALSKGKTVTPINKKFAPADRNALLHNETGLNFTRLRLQCNEGLLGIRRSMFSGEACSIHTLITCSSEQGLQTGTRELEEMGMKFSQSLLTLRSNTIHYNSHLIHHTYALLDVDDRLLNHKSNNCFEDDEPPCTEEIEYSSCSDPFGANELDMEVNGNTSSEEEDEEDAEICRNGRRCNDRKSHLVPHCLKQDALETLTIEAGQCNGIDISNGYLH</sequence>
<dbReference type="Proteomes" id="UP000515129">
    <property type="component" value="Unplaced"/>
</dbReference>
<keyword evidence="1" id="KW-1185">Reference proteome</keyword>
<name>A0A6P6P7I0_CARAU</name>
<organism evidence="1 2">
    <name type="scientific">Carassius auratus</name>
    <name type="common">Goldfish</name>
    <dbReference type="NCBI Taxonomy" id="7957"/>
    <lineage>
        <taxon>Eukaryota</taxon>
        <taxon>Metazoa</taxon>
        <taxon>Chordata</taxon>
        <taxon>Craniata</taxon>
        <taxon>Vertebrata</taxon>
        <taxon>Euteleostomi</taxon>
        <taxon>Actinopterygii</taxon>
        <taxon>Neopterygii</taxon>
        <taxon>Teleostei</taxon>
        <taxon>Ostariophysi</taxon>
        <taxon>Cypriniformes</taxon>
        <taxon>Cyprinidae</taxon>
        <taxon>Cyprininae</taxon>
        <taxon>Carassius</taxon>
    </lineage>
</organism>
<proteinExistence type="predicted"/>
<dbReference type="AlphaFoldDB" id="A0A6P6P7I0"/>
<evidence type="ECO:0000313" key="2">
    <source>
        <dbReference type="RefSeq" id="XP_026116709.1"/>
    </source>
</evidence>
<evidence type="ECO:0000313" key="1">
    <source>
        <dbReference type="Proteomes" id="UP000515129"/>
    </source>
</evidence>
<dbReference type="RefSeq" id="XP_026116709.1">
    <property type="nucleotide sequence ID" value="XM_026260924.1"/>
</dbReference>
<reference evidence="2" key="1">
    <citation type="submission" date="2025-08" db="UniProtKB">
        <authorList>
            <consortium name="RefSeq"/>
        </authorList>
    </citation>
    <scope>IDENTIFICATION</scope>
    <source>
        <strain evidence="2">Wakin</strain>
        <tissue evidence="2">Muscle</tissue>
    </source>
</reference>
<gene>
    <name evidence="2" type="primary">LOC113095407</name>
</gene>
<accession>A0A6P6P7I0</accession>
<dbReference type="KEGG" id="caua:113095407"/>
<dbReference type="GeneID" id="113095407"/>
<protein>
    <submittedName>
        <fullName evidence="2">Uncharacterized protein LOC113095407</fullName>
    </submittedName>
</protein>